<organism evidence="9 10">
    <name type="scientific">Electrophorus voltai</name>
    <dbReference type="NCBI Taxonomy" id="2609070"/>
    <lineage>
        <taxon>Eukaryota</taxon>
        <taxon>Metazoa</taxon>
        <taxon>Chordata</taxon>
        <taxon>Craniata</taxon>
        <taxon>Vertebrata</taxon>
        <taxon>Euteleostomi</taxon>
        <taxon>Actinopterygii</taxon>
        <taxon>Neopterygii</taxon>
        <taxon>Teleostei</taxon>
        <taxon>Ostariophysi</taxon>
        <taxon>Gymnotiformes</taxon>
        <taxon>Gymnotoidei</taxon>
        <taxon>Gymnotidae</taxon>
        <taxon>Electrophorus</taxon>
    </lineage>
</organism>
<evidence type="ECO:0000256" key="3">
    <source>
        <dbReference type="ARBA" id="ARBA00011738"/>
    </source>
</evidence>
<gene>
    <name evidence="9" type="ORF">P4O66_016388</name>
</gene>
<keyword evidence="8" id="KW-0560">Oxidoreductase</keyword>
<evidence type="ECO:0000256" key="7">
    <source>
        <dbReference type="ARBA" id="ARBA00022857"/>
    </source>
</evidence>
<dbReference type="PANTHER" id="PTHR44085">
    <property type="entry name" value="SEPIAPTERIN REDUCTASE"/>
    <property type="match status" value="1"/>
</dbReference>
<dbReference type="Pfam" id="PF00106">
    <property type="entry name" value="adh_short"/>
    <property type="match status" value="1"/>
</dbReference>
<evidence type="ECO:0000256" key="1">
    <source>
        <dbReference type="ARBA" id="ARBA00004496"/>
    </source>
</evidence>
<keyword evidence="10" id="KW-1185">Reference proteome</keyword>
<dbReference type="CDD" id="cd05367">
    <property type="entry name" value="SPR-like_SDR_c"/>
    <property type="match status" value="1"/>
</dbReference>
<dbReference type="Proteomes" id="UP001239994">
    <property type="component" value="Unassembled WGS sequence"/>
</dbReference>
<dbReference type="PRINTS" id="PR00081">
    <property type="entry name" value="GDHRDH"/>
</dbReference>
<dbReference type="InterPro" id="IPR036291">
    <property type="entry name" value="NAD(P)-bd_dom_sf"/>
</dbReference>
<evidence type="ECO:0000256" key="4">
    <source>
        <dbReference type="ARBA" id="ARBA00013075"/>
    </source>
</evidence>
<dbReference type="AlphaFoldDB" id="A0AAD8YVW3"/>
<dbReference type="GO" id="GO:0006729">
    <property type="term" value="P:tetrahydrobiopterin biosynthetic process"/>
    <property type="evidence" value="ECO:0007669"/>
    <property type="project" value="InterPro"/>
</dbReference>
<protein>
    <recommendedName>
        <fullName evidence="5">Sepiapterin reductase</fullName>
        <ecNumber evidence="4">1.1.1.153</ecNumber>
    </recommendedName>
</protein>
<comment type="caution">
    <text evidence="9">The sequence shown here is derived from an EMBL/GenBank/DDBJ whole genome shotgun (WGS) entry which is preliminary data.</text>
</comment>
<evidence type="ECO:0000256" key="8">
    <source>
        <dbReference type="ARBA" id="ARBA00023002"/>
    </source>
</evidence>
<comment type="subcellular location">
    <subcellularLocation>
        <location evidence="1">Cytoplasm</location>
    </subcellularLocation>
</comment>
<dbReference type="EC" id="1.1.1.153" evidence="4"/>
<dbReference type="InterPro" id="IPR002347">
    <property type="entry name" value="SDR_fam"/>
</dbReference>
<dbReference type="Gene3D" id="3.40.50.720">
    <property type="entry name" value="NAD(P)-binding Rossmann-like Domain"/>
    <property type="match status" value="1"/>
</dbReference>
<comment type="similarity">
    <text evidence="2">Belongs to the sepiapterin reductase family.</text>
</comment>
<dbReference type="EMBL" id="JAROKS010000023">
    <property type="protein sequence ID" value="KAK1787912.1"/>
    <property type="molecule type" value="Genomic_DNA"/>
</dbReference>
<keyword evidence="7" id="KW-0521">NADP</keyword>
<evidence type="ECO:0000313" key="9">
    <source>
        <dbReference type="EMBL" id="KAK1787912.1"/>
    </source>
</evidence>
<dbReference type="GO" id="GO:0005737">
    <property type="term" value="C:cytoplasm"/>
    <property type="evidence" value="ECO:0007669"/>
    <property type="project" value="UniProtKB-SubCell"/>
</dbReference>
<dbReference type="InterPro" id="IPR051721">
    <property type="entry name" value="Biopterin_syn/organic_redct"/>
</dbReference>
<evidence type="ECO:0000256" key="2">
    <source>
        <dbReference type="ARBA" id="ARBA00010483"/>
    </source>
</evidence>
<evidence type="ECO:0000256" key="6">
    <source>
        <dbReference type="ARBA" id="ARBA00022490"/>
    </source>
</evidence>
<dbReference type="GO" id="GO:0004757">
    <property type="term" value="F:sepiapterin reductase (NADP+) activity"/>
    <property type="evidence" value="ECO:0007669"/>
    <property type="project" value="UniProtKB-EC"/>
</dbReference>
<dbReference type="NCBIfam" id="TIGR01500">
    <property type="entry name" value="sepiapter_red"/>
    <property type="match status" value="1"/>
</dbReference>
<proteinExistence type="inferred from homology"/>
<evidence type="ECO:0000313" key="10">
    <source>
        <dbReference type="Proteomes" id="UP001239994"/>
    </source>
</evidence>
<dbReference type="PANTHER" id="PTHR44085:SF2">
    <property type="entry name" value="SEPIAPTERIN REDUCTASE"/>
    <property type="match status" value="1"/>
</dbReference>
<dbReference type="SUPFAM" id="SSF51735">
    <property type="entry name" value="NAD(P)-binding Rossmann-fold domains"/>
    <property type="match status" value="1"/>
</dbReference>
<reference evidence="9" key="1">
    <citation type="submission" date="2023-03" db="EMBL/GenBank/DDBJ databases">
        <title>Electrophorus voltai genome.</title>
        <authorList>
            <person name="Bian C."/>
        </authorList>
    </citation>
    <scope>NUCLEOTIDE SEQUENCE</scope>
    <source>
        <strain evidence="9">CB-2022</strain>
        <tissue evidence="9">Muscle</tissue>
    </source>
</reference>
<name>A0AAD8YVW3_9TELE</name>
<dbReference type="InterPro" id="IPR006393">
    <property type="entry name" value="Sepiapterin_red"/>
</dbReference>
<comment type="subunit">
    <text evidence="3">Homodimer.</text>
</comment>
<sequence>MQSASMETKANSNMSSPKATDFGTALCIITGASKGLGRSLARKIAGLLKPGSVLLLVARSGDKLQQLQADLVSSEAGTAGLQIRCVVADLSHKEGVESVVRQAKETSCSGIDRLLLFNNAASLGDVSRYARSFTNMDDVDSYLSFNVSSALCLTAGILGAFPHRIGIRRCIVNISSLCAVKPFSSWVLYCSGKAARDMIFRVLAEEEPDLRVLNYAPGPLDTDMLLQARTFTADATVKESISAMHSEGHVLTCEESAGKLLKVLLEDNYPSGAHLDVYDV</sequence>
<accession>A0AAD8YVW3</accession>
<keyword evidence="6" id="KW-0963">Cytoplasm</keyword>
<dbReference type="FunFam" id="3.40.50.720:FF:000259">
    <property type="entry name" value="Sepiapterin reductase"/>
    <property type="match status" value="1"/>
</dbReference>
<evidence type="ECO:0000256" key="5">
    <source>
        <dbReference type="ARBA" id="ARBA00019170"/>
    </source>
</evidence>